<comment type="similarity">
    <text evidence="2 6">Belongs to the glycosyl hydrolase 30 family.</text>
</comment>
<dbReference type="InterPro" id="IPR001139">
    <property type="entry name" value="Glyco_hydro_30"/>
</dbReference>
<reference evidence="8" key="2">
    <citation type="submission" date="2021-09" db="EMBL/GenBank/DDBJ databases">
        <authorList>
            <person name="Jia N."/>
            <person name="Wang J."/>
            <person name="Shi W."/>
            <person name="Du L."/>
            <person name="Sun Y."/>
            <person name="Zhan W."/>
            <person name="Jiang J."/>
            <person name="Wang Q."/>
            <person name="Zhang B."/>
            <person name="Ji P."/>
            <person name="Sakyi L.B."/>
            <person name="Cui X."/>
            <person name="Yuan T."/>
            <person name="Jiang B."/>
            <person name="Yang W."/>
            <person name="Lam T.T.-Y."/>
            <person name="Chang Q."/>
            <person name="Ding S."/>
            <person name="Wang X."/>
            <person name="Zhu J."/>
            <person name="Ruan X."/>
            <person name="Zhao L."/>
            <person name="Wei J."/>
            <person name="Que T."/>
            <person name="Du C."/>
            <person name="Cheng J."/>
            <person name="Dai P."/>
            <person name="Han X."/>
            <person name="Huang E."/>
            <person name="Gao Y."/>
            <person name="Liu J."/>
            <person name="Shao H."/>
            <person name="Ye R."/>
            <person name="Li L."/>
            <person name="Wei W."/>
            <person name="Wang X."/>
            <person name="Wang C."/>
            <person name="Huo Q."/>
            <person name="Li W."/>
            <person name="Guo W."/>
            <person name="Chen H."/>
            <person name="Chen S."/>
            <person name="Zhou L."/>
            <person name="Zhou L."/>
            <person name="Ni X."/>
            <person name="Tian J."/>
            <person name="Zhou Y."/>
            <person name="Sheng Y."/>
            <person name="Liu T."/>
            <person name="Pan Y."/>
            <person name="Xia L."/>
            <person name="Li J."/>
            <person name="Zhao F."/>
            <person name="Cao W."/>
        </authorList>
    </citation>
    <scope>NUCLEOTIDE SEQUENCE</scope>
    <source>
        <strain evidence="8">Rsan-2018</strain>
        <tissue evidence="8">Larvae</tissue>
    </source>
</reference>
<protein>
    <recommendedName>
        <fullName evidence="3 6">Glucosylceramidase</fullName>
        <ecNumber evidence="3 6">3.2.1.45</ecNumber>
    </recommendedName>
</protein>
<dbReference type="PANTHER" id="PTHR11069:SF23">
    <property type="entry name" value="LYSOSOMAL ACID GLUCOSYLCERAMIDASE"/>
    <property type="match status" value="1"/>
</dbReference>
<keyword evidence="6" id="KW-0746">Sphingolipid metabolism</keyword>
<reference evidence="8" key="1">
    <citation type="journal article" date="2020" name="Cell">
        <title>Large-Scale Comparative Analyses of Tick Genomes Elucidate Their Genetic Diversity and Vector Capacities.</title>
        <authorList>
            <consortium name="Tick Genome and Microbiome Consortium (TIGMIC)"/>
            <person name="Jia N."/>
            <person name="Wang J."/>
            <person name="Shi W."/>
            <person name="Du L."/>
            <person name="Sun Y."/>
            <person name="Zhan W."/>
            <person name="Jiang J.F."/>
            <person name="Wang Q."/>
            <person name="Zhang B."/>
            <person name="Ji P."/>
            <person name="Bell-Sakyi L."/>
            <person name="Cui X.M."/>
            <person name="Yuan T.T."/>
            <person name="Jiang B.G."/>
            <person name="Yang W.F."/>
            <person name="Lam T.T."/>
            <person name="Chang Q.C."/>
            <person name="Ding S.J."/>
            <person name="Wang X.J."/>
            <person name="Zhu J.G."/>
            <person name="Ruan X.D."/>
            <person name="Zhao L."/>
            <person name="Wei J.T."/>
            <person name="Ye R.Z."/>
            <person name="Que T.C."/>
            <person name="Du C.H."/>
            <person name="Zhou Y.H."/>
            <person name="Cheng J.X."/>
            <person name="Dai P.F."/>
            <person name="Guo W.B."/>
            <person name="Han X.H."/>
            <person name="Huang E.J."/>
            <person name="Li L.F."/>
            <person name="Wei W."/>
            <person name="Gao Y.C."/>
            <person name="Liu J.Z."/>
            <person name="Shao H.Z."/>
            <person name="Wang X."/>
            <person name="Wang C.C."/>
            <person name="Yang T.C."/>
            <person name="Huo Q.B."/>
            <person name="Li W."/>
            <person name="Chen H.Y."/>
            <person name="Chen S.E."/>
            <person name="Zhou L.G."/>
            <person name="Ni X.B."/>
            <person name="Tian J.H."/>
            <person name="Sheng Y."/>
            <person name="Liu T."/>
            <person name="Pan Y.S."/>
            <person name="Xia L.Y."/>
            <person name="Li J."/>
            <person name="Zhao F."/>
            <person name="Cao W.C."/>
        </authorList>
    </citation>
    <scope>NUCLEOTIDE SEQUENCE</scope>
    <source>
        <strain evidence="8">Rsan-2018</strain>
    </source>
</reference>
<comment type="catalytic activity">
    <reaction evidence="1">
        <text>a beta-D-glucosyl-(1&lt;-&gt;1')-N-acylsphing-4-enine + H2O = an N-acylsphing-4-enine + D-glucose</text>
        <dbReference type="Rhea" id="RHEA:13269"/>
        <dbReference type="ChEBI" id="CHEBI:4167"/>
        <dbReference type="ChEBI" id="CHEBI:15377"/>
        <dbReference type="ChEBI" id="CHEBI:22801"/>
        <dbReference type="ChEBI" id="CHEBI:52639"/>
        <dbReference type="EC" id="3.2.1.45"/>
    </reaction>
    <physiologicalReaction direction="left-to-right" evidence="1">
        <dbReference type="Rhea" id="RHEA:13270"/>
    </physiologicalReaction>
</comment>
<keyword evidence="4" id="KW-0732">Signal</keyword>
<dbReference type="Pfam" id="PF02055">
    <property type="entry name" value="Glyco_hydro_30"/>
    <property type="match status" value="1"/>
</dbReference>
<dbReference type="AlphaFoldDB" id="A0A9D4PYH6"/>
<name>A0A9D4PYH6_RHISA</name>
<dbReference type="GO" id="GO:0006680">
    <property type="term" value="P:glucosylceramide catabolic process"/>
    <property type="evidence" value="ECO:0007669"/>
    <property type="project" value="TreeGrafter"/>
</dbReference>
<keyword evidence="9" id="KW-1185">Reference proteome</keyword>
<dbReference type="InterPro" id="IPR017853">
    <property type="entry name" value="GH"/>
</dbReference>
<dbReference type="Gene3D" id="3.20.20.80">
    <property type="entry name" value="Glycosidases"/>
    <property type="match status" value="1"/>
</dbReference>
<evidence type="ECO:0000256" key="6">
    <source>
        <dbReference type="RuleBase" id="RU361188"/>
    </source>
</evidence>
<evidence type="ECO:0000313" key="9">
    <source>
        <dbReference type="Proteomes" id="UP000821837"/>
    </source>
</evidence>
<dbReference type="VEuPathDB" id="VectorBase:RSAN_040783"/>
<dbReference type="GO" id="GO:0004348">
    <property type="term" value="F:glucosylceramidase activity"/>
    <property type="evidence" value="ECO:0007669"/>
    <property type="project" value="UniProtKB-EC"/>
</dbReference>
<evidence type="ECO:0000256" key="5">
    <source>
        <dbReference type="ARBA" id="ARBA00022801"/>
    </source>
</evidence>
<dbReference type="SUPFAM" id="SSF51445">
    <property type="entry name" value="(Trans)glycosidases"/>
    <property type="match status" value="1"/>
</dbReference>
<dbReference type="EC" id="3.2.1.45" evidence="3 6"/>
<sequence length="117" mass="12711">MNIQEGAEENCGFYVAARGGTHTYTLSTPMREEYGNHGVRLYGLTAQNEPTPGFTPAVNWQTLGFTAQSQKDFIKLDMGPTLAVAGYGSIQLLIFDDSNSSLSEWSNALPSFGLKRG</sequence>
<dbReference type="Proteomes" id="UP000821837">
    <property type="component" value="Chromosome 3"/>
</dbReference>
<accession>A0A9D4PYH6</accession>
<evidence type="ECO:0000256" key="4">
    <source>
        <dbReference type="ARBA" id="ARBA00022729"/>
    </source>
</evidence>
<feature type="domain" description="Glycosyl hydrolase family 30 TIM-barrel" evidence="7">
    <location>
        <begin position="31"/>
        <end position="108"/>
    </location>
</feature>
<dbReference type="GO" id="GO:0016020">
    <property type="term" value="C:membrane"/>
    <property type="evidence" value="ECO:0007669"/>
    <property type="project" value="GOC"/>
</dbReference>
<keyword evidence="6" id="KW-0443">Lipid metabolism</keyword>
<keyword evidence="5 6" id="KW-0378">Hydrolase</keyword>
<keyword evidence="6" id="KW-0326">Glycosidase</keyword>
<evidence type="ECO:0000313" key="8">
    <source>
        <dbReference type="EMBL" id="KAH7961129.1"/>
    </source>
</evidence>
<organism evidence="8 9">
    <name type="scientific">Rhipicephalus sanguineus</name>
    <name type="common">Brown dog tick</name>
    <name type="synonym">Ixodes sanguineus</name>
    <dbReference type="NCBI Taxonomy" id="34632"/>
    <lineage>
        <taxon>Eukaryota</taxon>
        <taxon>Metazoa</taxon>
        <taxon>Ecdysozoa</taxon>
        <taxon>Arthropoda</taxon>
        <taxon>Chelicerata</taxon>
        <taxon>Arachnida</taxon>
        <taxon>Acari</taxon>
        <taxon>Parasitiformes</taxon>
        <taxon>Ixodida</taxon>
        <taxon>Ixodoidea</taxon>
        <taxon>Ixodidae</taxon>
        <taxon>Rhipicephalinae</taxon>
        <taxon>Rhipicephalus</taxon>
        <taxon>Rhipicephalus</taxon>
    </lineage>
</organism>
<gene>
    <name evidence="8" type="ORF">HPB52_003000</name>
</gene>
<dbReference type="EMBL" id="JABSTV010001249">
    <property type="protein sequence ID" value="KAH7961129.1"/>
    <property type="molecule type" value="Genomic_DNA"/>
</dbReference>
<comment type="caution">
    <text evidence="8">The sequence shown here is derived from an EMBL/GenBank/DDBJ whole genome shotgun (WGS) entry which is preliminary data.</text>
</comment>
<proteinExistence type="inferred from homology"/>
<dbReference type="InterPro" id="IPR033453">
    <property type="entry name" value="Glyco_hydro_30_TIM-barrel"/>
</dbReference>
<evidence type="ECO:0000256" key="3">
    <source>
        <dbReference type="ARBA" id="ARBA00012658"/>
    </source>
</evidence>
<evidence type="ECO:0000259" key="7">
    <source>
        <dbReference type="Pfam" id="PF02055"/>
    </source>
</evidence>
<evidence type="ECO:0000256" key="2">
    <source>
        <dbReference type="ARBA" id="ARBA00005382"/>
    </source>
</evidence>
<dbReference type="PANTHER" id="PTHR11069">
    <property type="entry name" value="GLUCOSYLCERAMIDASE"/>
    <property type="match status" value="1"/>
</dbReference>
<evidence type="ECO:0000256" key="1">
    <source>
        <dbReference type="ARBA" id="ARBA00001013"/>
    </source>
</evidence>